<keyword evidence="4" id="KW-1185">Reference proteome</keyword>
<dbReference type="EMBL" id="CP048222">
    <property type="protein sequence ID" value="QHT71453.1"/>
    <property type="molecule type" value="Genomic_DNA"/>
</dbReference>
<evidence type="ECO:0000313" key="3">
    <source>
        <dbReference type="EMBL" id="QHT71453.1"/>
    </source>
</evidence>
<feature type="transmembrane region" description="Helical" evidence="1">
    <location>
        <begin position="7"/>
        <end position="27"/>
    </location>
</feature>
<proteinExistence type="predicted"/>
<keyword evidence="1" id="KW-0472">Membrane</keyword>
<evidence type="ECO:0000259" key="2">
    <source>
        <dbReference type="Pfam" id="PF18962"/>
    </source>
</evidence>
<evidence type="ECO:0000256" key="1">
    <source>
        <dbReference type="SAM" id="Phobius"/>
    </source>
</evidence>
<sequence>MRKYLHFDLVVGYFFVFAIIMLCQSFTLKATASNNKPEKNVVLTLSARQSDSKLHTVSVYSNSSFQTFTKAQTDSLDFEVKLVKPRKFLLSFYKKQASDIFIKIYDVLGNLVHQEKVSKKGKFKKEYDLSAYKTELYVIEVSDSNNAKAKRLFMG</sequence>
<name>A0A6C0GV65_9BACT</name>
<keyword evidence="1" id="KW-1133">Transmembrane helix</keyword>
<accession>A0A6C0GV65</accession>
<dbReference type="KEGG" id="rhoz:GXP67_34740"/>
<dbReference type="Pfam" id="PF18962">
    <property type="entry name" value="Por_Secre_tail"/>
    <property type="match status" value="1"/>
</dbReference>
<protein>
    <recommendedName>
        <fullName evidence="2">Secretion system C-terminal sorting domain-containing protein</fullName>
    </recommendedName>
</protein>
<keyword evidence="1" id="KW-0812">Transmembrane</keyword>
<dbReference type="Proteomes" id="UP000480178">
    <property type="component" value="Chromosome"/>
</dbReference>
<reference evidence="3 4" key="1">
    <citation type="submission" date="2020-01" db="EMBL/GenBank/DDBJ databases">
        <authorList>
            <person name="Kim M.K."/>
        </authorList>
    </citation>
    <scope>NUCLEOTIDE SEQUENCE [LARGE SCALE GENOMIC DNA]</scope>
    <source>
        <strain evidence="3 4">172606-1</strain>
    </source>
</reference>
<dbReference type="AlphaFoldDB" id="A0A6C0GV65"/>
<evidence type="ECO:0000313" key="4">
    <source>
        <dbReference type="Proteomes" id="UP000480178"/>
    </source>
</evidence>
<gene>
    <name evidence="3" type="ORF">GXP67_34740</name>
</gene>
<organism evidence="3 4">
    <name type="scientific">Rhodocytophaga rosea</name>
    <dbReference type="NCBI Taxonomy" id="2704465"/>
    <lineage>
        <taxon>Bacteria</taxon>
        <taxon>Pseudomonadati</taxon>
        <taxon>Bacteroidota</taxon>
        <taxon>Cytophagia</taxon>
        <taxon>Cytophagales</taxon>
        <taxon>Rhodocytophagaceae</taxon>
        <taxon>Rhodocytophaga</taxon>
    </lineage>
</organism>
<feature type="domain" description="Secretion system C-terminal sorting" evidence="2">
    <location>
        <begin position="90"/>
        <end position="152"/>
    </location>
</feature>
<dbReference type="InterPro" id="IPR026444">
    <property type="entry name" value="Secre_tail"/>
</dbReference>
<dbReference type="RefSeq" id="WP_162447392.1">
    <property type="nucleotide sequence ID" value="NZ_CP048222.1"/>
</dbReference>